<accession>A0ACC3D2I2</accession>
<protein>
    <submittedName>
        <fullName evidence="1">Uncharacterized protein</fullName>
    </submittedName>
</protein>
<organism evidence="1 2">
    <name type="scientific">Coniosporium uncinatum</name>
    <dbReference type="NCBI Taxonomy" id="93489"/>
    <lineage>
        <taxon>Eukaryota</taxon>
        <taxon>Fungi</taxon>
        <taxon>Dikarya</taxon>
        <taxon>Ascomycota</taxon>
        <taxon>Pezizomycotina</taxon>
        <taxon>Dothideomycetes</taxon>
        <taxon>Dothideomycetes incertae sedis</taxon>
        <taxon>Coniosporium</taxon>
    </lineage>
</organism>
<name>A0ACC3D2I2_9PEZI</name>
<evidence type="ECO:0000313" key="1">
    <source>
        <dbReference type="EMBL" id="KAK3060718.1"/>
    </source>
</evidence>
<dbReference type="EMBL" id="JAWDJW010008345">
    <property type="protein sequence ID" value="KAK3060718.1"/>
    <property type="molecule type" value="Genomic_DNA"/>
</dbReference>
<gene>
    <name evidence="1" type="ORF">LTS18_007916</name>
</gene>
<evidence type="ECO:0000313" key="2">
    <source>
        <dbReference type="Proteomes" id="UP001186974"/>
    </source>
</evidence>
<sequence length="123" mass="13584">MTVDIIKEQAVSVSLEALKDGSVSHDTLEGAFGPSSLGIIVVKGLPERFAELRKTLLSYSSYLANLSNEQLQQLESPKSKWLVGWSCGKETLKDGRYDTLKGSYYVNCAPAFEDPVKQKNLQE</sequence>
<comment type="caution">
    <text evidence="1">The sequence shown here is derived from an EMBL/GenBank/DDBJ whole genome shotgun (WGS) entry which is preliminary data.</text>
</comment>
<reference evidence="1" key="1">
    <citation type="submission" date="2024-09" db="EMBL/GenBank/DDBJ databases">
        <title>Black Yeasts Isolated from many extreme environments.</title>
        <authorList>
            <person name="Coleine C."/>
            <person name="Stajich J.E."/>
            <person name="Selbmann L."/>
        </authorList>
    </citation>
    <scope>NUCLEOTIDE SEQUENCE</scope>
    <source>
        <strain evidence="1">CCFEE 5737</strain>
    </source>
</reference>
<proteinExistence type="predicted"/>
<feature type="non-terminal residue" evidence="1">
    <location>
        <position position="123"/>
    </location>
</feature>
<dbReference type="Proteomes" id="UP001186974">
    <property type="component" value="Unassembled WGS sequence"/>
</dbReference>
<keyword evidence="2" id="KW-1185">Reference proteome</keyword>